<evidence type="ECO:0000256" key="9">
    <source>
        <dbReference type="ARBA" id="ARBA00034115"/>
    </source>
</evidence>
<dbReference type="InterPro" id="IPR002433">
    <property type="entry name" value="Orn_de-COase"/>
</dbReference>
<comment type="subunit">
    <text evidence="13">Homodimer. Only the dimer is catalytically active, as the active sites are constructed of residues from both monomers.</text>
</comment>
<feature type="compositionally biased region" description="Polar residues" evidence="16">
    <location>
        <begin position="238"/>
        <end position="251"/>
    </location>
</feature>
<feature type="region of interest" description="Disordered" evidence="16">
    <location>
        <begin position="156"/>
        <end position="274"/>
    </location>
</feature>
<evidence type="ECO:0000256" key="10">
    <source>
        <dbReference type="ARBA" id="ARBA00034138"/>
    </source>
</evidence>
<feature type="domain" description="Orn/DAP/Arg decarboxylase 2 N-terminal" evidence="17">
    <location>
        <begin position="1206"/>
        <end position="1436"/>
    </location>
</feature>
<evidence type="ECO:0000256" key="1">
    <source>
        <dbReference type="ARBA" id="ARBA00001933"/>
    </source>
</evidence>
<feature type="region of interest" description="Disordered" evidence="16">
    <location>
        <begin position="1"/>
        <end position="52"/>
    </location>
</feature>
<keyword evidence="6 15" id="KW-0663">Pyridoxal phosphate</keyword>
<keyword evidence="5" id="KW-0210">Decarboxylase</keyword>
<feature type="region of interest" description="Disordered" evidence="16">
    <location>
        <begin position="293"/>
        <end position="355"/>
    </location>
</feature>
<dbReference type="GO" id="GO:0004586">
    <property type="term" value="F:ornithine decarboxylase activity"/>
    <property type="evidence" value="ECO:0007669"/>
    <property type="project" value="UniProtKB-EC"/>
</dbReference>
<dbReference type="SUPFAM" id="SSF50621">
    <property type="entry name" value="Alanine racemase C-terminal domain-like"/>
    <property type="match status" value="1"/>
</dbReference>
<dbReference type="InterPro" id="IPR000183">
    <property type="entry name" value="Orn/DAP/Arg_de-COase"/>
</dbReference>
<name>A0A364NF51_STELY</name>
<dbReference type="PANTHER" id="PTHR11482">
    <property type="entry name" value="ARGININE/DIAMINOPIMELATE/ORNITHINE DECARBOXYLASE"/>
    <property type="match status" value="1"/>
</dbReference>
<keyword evidence="4" id="KW-0963">Cytoplasm</keyword>
<feature type="active site" description="Proton donor" evidence="15">
    <location>
        <position position="1518"/>
    </location>
</feature>
<evidence type="ECO:0000259" key="17">
    <source>
        <dbReference type="Pfam" id="PF02784"/>
    </source>
</evidence>
<organism evidence="18 19">
    <name type="scientific">Stemphylium lycopersici</name>
    <name type="common">Tomato gray leaf spot disease fungus</name>
    <name type="synonym">Thyrospora lycopersici</name>
    <dbReference type="NCBI Taxonomy" id="183478"/>
    <lineage>
        <taxon>Eukaryota</taxon>
        <taxon>Fungi</taxon>
        <taxon>Dikarya</taxon>
        <taxon>Ascomycota</taxon>
        <taxon>Pezizomycotina</taxon>
        <taxon>Dothideomycetes</taxon>
        <taxon>Pleosporomycetidae</taxon>
        <taxon>Pleosporales</taxon>
        <taxon>Pleosporineae</taxon>
        <taxon>Pleosporaceae</taxon>
        <taxon>Stemphylium</taxon>
    </lineage>
</organism>
<evidence type="ECO:0000256" key="13">
    <source>
        <dbReference type="ARBA" id="ARBA00046672"/>
    </source>
</evidence>
<feature type="compositionally biased region" description="Polar residues" evidence="16">
    <location>
        <begin position="344"/>
        <end position="353"/>
    </location>
</feature>
<evidence type="ECO:0000256" key="5">
    <source>
        <dbReference type="ARBA" id="ARBA00022793"/>
    </source>
</evidence>
<dbReference type="GO" id="GO:0005737">
    <property type="term" value="C:cytoplasm"/>
    <property type="evidence" value="ECO:0007669"/>
    <property type="project" value="UniProtKB-SubCell"/>
</dbReference>
<keyword evidence="8" id="KW-0456">Lyase</keyword>
<evidence type="ECO:0000256" key="2">
    <source>
        <dbReference type="ARBA" id="ARBA00004496"/>
    </source>
</evidence>
<feature type="compositionally biased region" description="Polar residues" evidence="16">
    <location>
        <begin position="1063"/>
        <end position="1078"/>
    </location>
</feature>
<dbReference type="PRINTS" id="PR01179">
    <property type="entry name" value="ODADCRBXLASE"/>
</dbReference>
<dbReference type="InterPro" id="IPR022657">
    <property type="entry name" value="De-COase2_CS"/>
</dbReference>
<dbReference type="Proteomes" id="UP000249619">
    <property type="component" value="Unassembled WGS sequence"/>
</dbReference>
<comment type="function">
    <text evidence="11">Catalyzes the first and rate-limiting step of polyamine biosynthesis that converts ornithine into putrescine, which is the precursor for the polyamines, spermidine and spermine. Polyamines are essential for cell proliferation and are implicated in cellular processes, ranging from DNA replication to apoptosis.</text>
</comment>
<dbReference type="EMBL" id="QGDH01000007">
    <property type="protein sequence ID" value="RAR15938.1"/>
    <property type="molecule type" value="Genomic_DNA"/>
</dbReference>
<evidence type="ECO:0000256" key="8">
    <source>
        <dbReference type="ARBA" id="ARBA00023239"/>
    </source>
</evidence>
<evidence type="ECO:0000256" key="16">
    <source>
        <dbReference type="SAM" id="MobiDB-lite"/>
    </source>
</evidence>
<evidence type="ECO:0000256" key="12">
    <source>
        <dbReference type="ARBA" id="ARBA00039485"/>
    </source>
</evidence>
<comment type="similarity">
    <text evidence="3">Belongs to the Orn/Lys/Arg decarboxylase class-II family.</text>
</comment>
<comment type="pathway">
    <text evidence="9">Amine and polyamine biosynthesis; putrescine biosynthesis via L-ornithine pathway; putrescine from L-ornithine: step 1/1.</text>
</comment>
<dbReference type="Gene3D" id="2.40.37.10">
    <property type="entry name" value="Lyase, Ornithine Decarboxylase, Chain A, domain 1"/>
    <property type="match status" value="1"/>
</dbReference>
<comment type="subcellular location">
    <subcellularLocation>
        <location evidence="2">Cytoplasm</location>
    </subcellularLocation>
</comment>
<comment type="cofactor">
    <cofactor evidence="1 15">
        <name>pyridoxal 5'-phosphate</name>
        <dbReference type="ChEBI" id="CHEBI:597326"/>
    </cofactor>
</comment>
<dbReference type="EC" id="4.1.1.17" evidence="10"/>
<feature type="compositionally biased region" description="Polar residues" evidence="16">
    <location>
        <begin position="996"/>
        <end position="1012"/>
    </location>
</feature>
<gene>
    <name evidence="18" type="ORF">DDE83_000735</name>
</gene>
<dbReference type="PROSITE" id="PS00878">
    <property type="entry name" value="ODR_DC_2_1"/>
    <property type="match status" value="1"/>
</dbReference>
<feature type="region of interest" description="Disordered" evidence="16">
    <location>
        <begin position="74"/>
        <end position="121"/>
    </location>
</feature>
<evidence type="ECO:0000256" key="14">
    <source>
        <dbReference type="ARBA" id="ARBA00049127"/>
    </source>
</evidence>
<sequence>MGNQPSTTTHNKLSKPRTNTNSHSFDSPSPAFSKPADLSPEGRQQIRDALLSPTADEFGSAIWPHNNLNVIEVPKTRERTFSITSRSNSRTHSRSNSRSNSSSCFGSKQDSTAKPAGMADLKSSLVSPSHLDIAEAIRLLQQVKKNGSPEDLAALQEVLEAPEEPAVPVAEASTGQRTSIIDRSSSSLTRRKSLLQTPGVGTRNSPVEGRRRTWNSWKTPKREPEEEEEQDEETKRQPSPTNATLRPQSALSPIHRTRDNSRPRAPTPSELDYSHLGNLQLGSLVVTNGAASPASSINTAQPRNAKDGDYFSETGHDSSSLMMKPTRRRCHSNSKSASLPVASPLSTVDNNEISVPDVDSTPIPSAEEPTPFPNYAQSTLPDHWDDGWQDAKSNTDRATNFAESYQAYIPPSPFPVLKKSLAAPKDEGLVSDDADSPKAPAARSFHRPTYDKLVPPVEMNVSAPAVVSSAPKLEKPKSRTGRRPQPPTTDSGYSSGSSIRVAEREQKTSPGPILCHQCDGSQQDSDASQDNQPSQSDLPKQSPEVSPSLGTAQLLQLERQRPSLKVSTDSACVSARSSTSEALLSPQRPKPVSSRASWSGTTEKPRKHFARRKSLAEHLVVQSCQPIPEGTIPEVPTKVRANFERRVSSTPGMDCLTQTYPSKNHVVAEYSSPAAPVPSWGEFRLLAELEQEGPLRPSMQGRRKSLSFFRRKSMSEESQPKHEIVPINGAYLGHIAASIGDSPYDPAMSGLPKQTVASPTHPHQLGASVPRPKSMVNISMDSKAASEFARAHSKDLAVAKQGMPRQRPRSLHNLKIEAGEAKASRRRPQSVDVPPVPSIDTSKLLTLPAARPRGPRPEKHSPKSSRSSLSPVGRAPQHSQTASPSLGMDKSCPPQPPQHGVNWEVQSKAWAQRRKSIGESLHPASAAVKMNYSTGDLQSQAKALSQRRMSVGESLRPANAFVRNNHSSVDLQSQSRPLNQRRKSAGESLRPANAVLRNNHSSVDLQSQSRPLNQRRKSAGESLRPANAAVRNSQSFAGFEPQSRPLNQRRKSMGESLRPASAVRSSQSFVDVQAQSRAMGQRRKSMGGSLRPGVKTSQSFVGVRMTSQVPEVAPIWDRFSGGLEYNWEGRATVKGMAPSAITTTEEYQFPLKDLQSFNNYSAGSVDNHGAWKSKQLIGHALKSRVEAVDADTCNVGEEDAFFVADLGEVYRQHMRWKKNLSRVKPHYAVKCNPDPQVLRLMTELGLGFDCASKNEIETVLKLGVDPSRIIYAQPCKTKSYVRYAAQSGVKQMTFDNADELYKTKQLFPDAELYLRILTDDSASLCRLSQKFGAALDTTAELLELAKKLDLNVVGVAFHVGSGASDPKAFIKAVQDARFVFDQADALGFNMHTLDVGGGFTGDVTFEPMAAVLSTALDEYFPPHIRVIGEPGRYYVSTAFTIACHVIARRTVADATLGTTSYMLYLNDGVYGNFSSIIFDHQHPVPRVLKNGNDVLYDVRRSGYDTPSQVEYSIWGPTCDGIDVVSSSCTFPELLDVGDWLYFEEMGAYTKCSATRFNGFSDSHEVVYVCSEPGAAALMGM</sequence>
<comment type="catalytic activity">
    <reaction evidence="14">
        <text>L-ornithine + H(+) = putrescine + CO2</text>
        <dbReference type="Rhea" id="RHEA:22964"/>
        <dbReference type="ChEBI" id="CHEBI:15378"/>
        <dbReference type="ChEBI" id="CHEBI:16526"/>
        <dbReference type="ChEBI" id="CHEBI:46911"/>
        <dbReference type="ChEBI" id="CHEBI:326268"/>
        <dbReference type="EC" id="4.1.1.17"/>
    </reaction>
</comment>
<evidence type="ECO:0000256" key="6">
    <source>
        <dbReference type="ARBA" id="ARBA00022898"/>
    </source>
</evidence>
<proteinExistence type="inferred from homology"/>
<dbReference type="PROSITE" id="PS00879">
    <property type="entry name" value="ODR_DC_2_2"/>
    <property type="match status" value="1"/>
</dbReference>
<dbReference type="FunFam" id="2.40.37.10:FF:000010">
    <property type="entry name" value="Ornithine decarboxylase"/>
    <property type="match status" value="1"/>
</dbReference>
<feature type="region of interest" description="Disordered" evidence="16">
    <location>
        <begin position="426"/>
        <end position="606"/>
    </location>
</feature>
<evidence type="ECO:0000256" key="15">
    <source>
        <dbReference type="PIRSR" id="PIRSR600183-50"/>
    </source>
</evidence>
<feature type="compositionally biased region" description="Polar residues" evidence="16">
    <location>
        <begin position="293"/>
        <end position="302"/>
    </location>
</feature>
<feature type="region of interest" description="Disordered" evidence="16">
    <location>
        <begin position="960"/>
        <end position="1094"/>
    </location>
</feature>
<dbReference type="FunFam" id="3.20.20.10:FF:000005">
    <property type="entry name" value="Ornithine decarboxylase"/>
    <property type="match status" value="1"/>
</dbReference>
<feature type="compositionally biased region" description="Polar residues" evidence="16">
    <location>
        <begin position="565"/>
        <end position="582"/>
    </location>
</feature>
<evidence type="ECO:0000313" key="19">
    <source>
        <dbReference type="Proteomes" id="UP000249619"/>
    </source>
</evidence>
<accession>A0A364NF51</accession>
<comment type="caution">
    <text evidence="18">The sequence shown here is derived from an EMBL/GenBank/DDBJ whole genome shotgun (WGS) entry which is preliminary data.</text>
</comment>
<evidence type="ECO:0000256" key="3">
    <source>
        <dbReference type="ARBA" id="ARBA00008872"/>
    </source>
</evidence>
<feature type="compositionally biased region" description="Basic and acidic residues" evidence="16">
    <location>
        <begin position="814"/>
        <end position="823"/>
    </location>
</feature>
<dbReference type="InterPro" id="IPR009006">
    <property type="entry name" value="Ala_racemase/Decarboxylase_C"/>
</dbReference>
<feature type="compositionally biased region" description="Low complexity" evidence="16">
    <location>
        <begin position="519"/>
        <end position="537"/>
    </location>
</feature>
<dbReference type="InterPro" id="IPR029066">
    <property type="entry name" value="PLP-binding_barrel"/>
</dbReference>
<dbReference type="Pfam" id="PF02784">
    <property type="entry name" value="Orn_Arg_deC_N"/>
    <property type="match status" value="1"/>
</dbReference>
<evidence type="ECO:0000256" key="4">
    <source>
        <dbReference type="ARBA" id="ARBA00022490"/>
    </source>
</evidence>
<dbReference type="PANTHER" id="PTHR11482:SF6">
    <property type="entry name" value="ORNITHINE DECARBOXYLASE 1-RELATED"/>
    <property type="match status" value="1"/>
</dbReference>
<dbReference type="STRING" id="183478.A0A364NF51"/>
<evidence type="ECO:0000256" key="11">
    <source>
        <dbReference type="ARBA" id="ARBA00037173"/>
    </source>
</evidence>
<dbReference type="Gene3D" id="3.20.20.10">
    <property type="entry name" value="Alanine racemase"/>
    <property type="match status" value="1"/>
</dbReference>
<dbReference type="SUPFAM" id="SSF51419">
    <property type="entry name" value="PLP-binding barrel"/>
    <property type="match status" value="1"/>
</dbReference>
<feature type="region of interest" description="Disordered" evidence="16">
    <location>
        <begin position="748"/>
        <end position="773"/>
    </location>
</feature>
<dbReference type="InterPro" id="IPR022653">
    <property type="entry name" value="De-COase2_pyr-phos_BS"/>
</dbReference>
<keyword evidence="19" id="KW-1185">Reference proteome</keyword>
<dbReference type="InterPro" id="IPR022644">
    <property type="entry name" value="De-COase2_N"/>
</dbReference>
<evidence type="ECO:0000313" key="18">
    <source>
        <dbReference type="EMBL" id="RAR15938.1"/>
    </source>
</evidence>
<feature type="compositionally biased region" description="Polar residues" evidence="16">
    <location>
        <begin position="543"/>
        <end position="554"/>
    </location>
</feature>
<feature type="modified residue" description="N6-(pyridoxal phosphate)lysine" evidence="15">
    <location>
        <position position="1230"/>
    </location>
</feature>
<feature type="region of interest" description="Disordered" evidence="16">
    <location>
        <begin position="797"/>
        <end position="901"/>
    </location>
</feature>
<feature type="compositionally biased region" description="Polar residues" evidence="16">
    <location>
        <begin position="488"/>
        <end position="498"/>
    </location>
</feature>
<dbReference type="GO" id="GO:0033387">
    <property type="term" value="P:putrescine biosynthetic process from arginine, via ornithine"/>
    <property type="evidence" value="ECO:0007669"/>
    <property type="project" value="TreeGrafter"/>
</dbReference>
<feature type="compositionally biased region" description="Polar residues" evidence="16">
    <location>
        <begin position="962"/>
        <end position="978"/>
    </location>
</feature>
<feature type="compositionally biased region" description="Low complexity" evidence="16">
    <location>
        <begin position="156"/>
        <end position="172"/>
    </location>
</feature>
<feature type="compositionally biased region" description="Polar residues" evidence="16">
    <location>
        <begin position="173"/>
        <end position="182"/>
    </location>
</feature>
<dbReference type="PRINTS" id="PR01182">
    <property type="entry name" value="ORNDCRBXLASE"/>
</dbReference>
<dbReference type="CDD" id="cd00622">
    <property type="entry name" value="PLPDE_III_ODC"/>
    <property type="match status" value="1"/>
</dbReference>
<protein>
    <recommendedName>
        <fullName evidence="12">Ornithine decarboxylase</fullName>
        <ecNumber evidence="10">4.1.1.17</ecNumber>
    </recommendedName>
</protein>
<feature type="compositionally biased region" description="Polar residues" evidence="16">
    <location>
        <begin position="1"/>
        <end position="27"/>
    </location>
</feature>
<keyword evidence="7" id="KW-0620">Polyamine biosynthesis</keyword>
<evidence type="ECO:0000256" key="7">
    <source>
        <dbReference type="ARBA" id="ARBA00023115"/>
    </source>
</evidence>
<reference evidence="19" key="1">
    <citation type="submission" date="2018-05" db="EMBL/GenBank/DDBJ databases">
        <title>Draft genome sequence of Stemphylium lycopersici strain CIDEFI 213.</title>
        <authorList>
            <person name="Medina R."/>
            <person name="Franco M.E.E."/>
            <person name="Lucentini C.G."/>
            <person name="Saparrat M.C.N."/>
            <person name="Balatti P.A."/>
        </authorList>
    </citation>
    <scope>NUCLEOTIDE SEQUENCE [LARGE SCALE GENOMIC DNA]</scope>
    <source>
        <strain evidence="19">CIDEFI 213</strain>
    </source>
</reference>